<keyword evidence="5" id="KW-1185">Reference proteome</keyword>
<dbReference type="AlphaFoldDB" id="A0A8C5DNR1"/>
<feature type="domain" description="IBB" evidence="3">
    <location>
        <begin position="1"/>
        <end position="57"/>
    </location>
</feature>
<dbReference type="Gene3D" id="1.20.5.690">
    <property type="entry name" value="Importin-alpha, importin-beta-binding domain"/>
    <property type="match status" value="1"/>
</dbReference>
<dbReference type="InterPro" id="IPR036975">
    <property type="entry name" value="Importin-a_IBB_sf"/>
</dbReference>
<evidence type="ECO:0000259" key="3">
    <source>
        <dbReference type="PROSITE" id="PS51214"/>
    </source>
</evidence>
<dbReference type="GO" id="GO:0061608">
    <property type="term" value="F:nuclear import signal receptor activity"/>
    <property type="evidence" value="ECO:0007669"/>
    <property type="project" value="InterPro"/>
</dbReference>
<proteinExistence type="predicted"/>
<name>A0A8C5DNR1_GOUWI</name>
<reference evidence="4" key="1">
    <citation type="submission" date="2020-06" db="EMBL/GenBank/DDBJ databases">
        <authorList>
            <consortium name="Wellcome Sanger Institute Data Sharing"/>
        </authorList>
    </citation>
    <scope>NUCLEOTIDE SEQUENCE [LARGE SCALE GENOMIC DNA]</scope>
</reference>
<keyword evidence="1" id="KW-0813">Transport</keyword>
<evidence type="ECO:0000313" key="4">
    <source>
        <dbReference type="Ensembl" id="ENSGWIP00000005987.1"/>
    </source>
</evidence>
<evidence type="ECO:0000313" key="5">
    <source>
        <dbReference type="Proteomes" id="UP000694680"/>
    </source>
</evidence>
<evidence type="ECO:0000256" key="2">
    <source>
        <dbReference type="SAM" id="MobiDB-lite"/>
    </source>
</evidence>
<dbReference type="InterPro" id="IPR002652">
    <property type="entry name" value="Importin-a_IBB"/>
</dbReference>
<sequence>MPTTNFNNERQSKFKNKGKDPTKLREKRISECVELRKRQKDESFMKRRHITLSSLPDEEALSPGCSPNELIKIVFPQFNFIYFIQL</sequence>
<dbReference type="GO" id="GO:0006606">
    <property type="term" value="P:protein import into nucleus"/>
    <property type="evidence" value="ECO:0007669"/>
    <property type="project" value="InterPro"/>
</dbReference>
<dbReference type="Ensembl" id="ENSGWIT00000006602.1">
    <property type="protein sequence ID" value="ENSGWIP00000005987.1"/>
    <property type="gene ID" value="ENSGWIG00000003494.1"/>
</dbReference>
<organism evidence="4 5">
    <name type="scientific">Gouania willdenowi</name>
    <name type="common">Blunt-snouted clingfish</name>
    <name type="synonym">Lepadogaster willdenowi</name>
    <dbReference type="NCBI Taxonomy" id="441366"/>
    <lineage>
        <taxon>Eukaryota</taxon>
        <taxon>Metazoa</taxon>
        <taxon>Chordata</taxon>
        <taxon>Craniata</taxon>
        <taxon>Vertebrata</taxon>
        <taxon>Euteleostomi</taxon>
        <taxon>Actinopterygii</taxon>
        <taxon>Neopterygii</taxon>
        <taxon>Teleostei</taxon>
        <taxon>Neoteleostei</taxon>
        <taxon>Acanthomorphata</taxon>
        <taxon>Ovalentaria</taxon>
        <taxon>Blenniimorphae</taxon>
        <taxon>Blenniiformes</taxon>
        <taxon>Gobiesocoidei</taxon>
        <taxon>Gobiesocidae</taxon>
        <taxon>Gobiesocinae</taxon>
        <taxon>Gouania</taxon>
    </lineage>
</organism>
<feature type="region of interest" description="Disordered" evidence="2">
    <location>
        <begin position="1"/>
        <end position="24"/>
    </location>
</feature>
<reference evidence="4" key="2">
    <citation type="submission" date="2025-08" db="UniProtKB">
        <authorList>
            <consortium name="Ensembl"/>
        </authorList>
    </citation>
    <scope>IDENTIFICATION</scope>
</reference>
<reference evidence="4" key="3">
    <citation type="submission" date="2025-09" db="UniProtKB">
        <authorList>
            <consortium name="Ensembl"/>
        </authorList>
    </citation>
    <scope>IDENTIFICATION</scope>
</reference>
<accession>A0A8C5DNR1</accession>
<dbReference type="Proteomes" id="UP000694680">
    <property type="component" value="Chromosome 1"/>
</dbReference>
<dbReference type="PROSITE" id="PS51214">
    <property type="entry name" value="IBB"/>
    <property type="match status" value="1"/>
</dbReference>
<dbReference type="InterPro" id="IPR016024">
    <property type="entry name" value="ARM-type_fold"/>
</dbReference>
<dbReference type="SUPFAM" id="SSF48371">
    <property type="entry name" value="ARM repeat"/>
    <property type="match status" value="1"/>
</dbReference>
<evidence type="ECO:0000256" key="1">
    <source>
        <dbReference type="PROSITE-ProRule" id="PRU00561"/>
    </source>
</evidence>
<dbReference type="Pfam" id="PF01749">
    <property type="entry name" value="IBB"/>
    <property type="match status" value="1"/>
</dbReference>
<protein>
    <recommendedName>
        <fullName evidence="3">IBB domain-containing protein</fullName>
    </recommendedName>
</protein>